<reference evidence="2" key="2">
    <citation type="submission" date="2020-09" db="EMBL/GenBank/DDBJ databases">
        <authorList>
            <person name="Sun Q."/>
            <person name="Kim S."/>
        </authorList>
    </citation>
    <scope>NUCLEOTIDE SEQUENCE</scope>
    <source>
        <strain evidence="2">KCTC 42650</strain>
    </source>
</reference>
<gene>
    <name evidence="2" type="ORF">GCM10017056_18100</name>
</gene>
<dbReference type="Proteomes" id="UP000626220">
    <property type="component" value="Unassembled WGS sequence"/>
</dbReference>
<reference evidence="2" key="1">
    <citation type="journal article" date="2014" name="Int. J. Syst. Evol. Microbiol.">
        <title>Complete genome sequence of Corynebacterium casei LMG S-19264T (=DSM 44701T), isolated from a smear-ripened cheese.</title>
        <authorList>
            <consortium name="US DOE Joint Genome Institute (JGI-PGF)"/>
            <person name="Walter F."/>
            <person name="Albersmeier A."/>
            <person name="Kalinowski J."/>
            <person name="Ruckert C."/>
        </authorList>
    </citation>
    <scope>NUCLEOTIDE SEQUENCE</scope>
    <source>
        <strain evidence="2">KCTC 42650</strain>
    </source>
</reference>
<dbReference type="EMBL" id="BNCJ01000003">
    <property type="protein sequence ID" value="GHF46772.1"/>
    <property type="molecule type" value="Genomic_DNA"/>
</dbReference>
<evidence type="ECO:0000313" key="3">
    <source>
        <dbReference type="Proteomes" id="UP000626220"/>
    </source>
</evidence>
<proteinExistence type="predicted"/>
<comment type="caution">
    <text evidence="2">The sequence shown here is derived from an EMBL/GenBank/DDBJ whole genome shotgun (WGS) entry which is preliminary data.</text>
</comment>
<protein>
    <submittedName>
        <fullName evidence="2">Uncharacterized protein</fullName>
    </submittedName>
</protein>
<dbReference type="AlphaFoldDB" id="A0A8J3GXC4"/>
<evidence type="ECO:0000256" key="1">
    <source>
        <dbReference type="SAM" id="MobiDB-lite"/>
    </source>
</evidence>
<sequence>MSDSAISDRIKASQLGRGVNTLKSNDILREWFPGHPAPPAFLLFPNTSGGELAAGQEGAAPPARPFRRRQAGAGVGRGSPRRAAGTNRKDIRA</sequence>
<accession>A0A8J3GXC4</accession>
<keyword evidence="3" id="KW-1185">Reference proteome</keyword>
<feature type="compositionally biased region" description="Low complexity" evidence="1">
    <location>
        <begin position="49"/>
        <end position="61"/>
    </location>
</feature>
<name>A0A8J3GXC4_9RHOB</name>
<evidence type="ECO:0000313" key="2">
    <source>
        <dbReference type="EMBL" id="GHF46772.1"/>
    </source>
</evidence>
<feature type="region of interest" description="Disordered" evidence="1">
    <location>
        <begin position="48"/>
        <end position="93"/>
    </location>
</feature>
<organism evidence="2 3">
    <name type="scientific">Seohaeicola zhoushanensis</name>
    <dbReference type="NCBI Taxonomy" id="1569283"/>
    <lineage>
        <taxon>Bacteria</taxon>
        <taxon>Pseudomonadati</taxon>
        <taxon>Pseudomonadota</taxon>
        <taxon>Alphaproteobacteria</taxon>
        <taxon>Rhodobacterales</taxon>
        <taxon>Roseobacteraceae</taxon>
        <taxon>Seohaeicola</taxon>
    </lineage>
</organism>